<dbReference type="NCBIfam" id="TIGR01131">
    <property type="entry name" value="ATP_synt_6_or_A"/>
    <property type="match status" value="1"/>
</dbReference>
<reference evidence="13 14" key="1">
    <citation type="journal article" date="2016" name="Nat. Commun.">
        <title>Thousands of microbial genomes shed light on interconnected biogeochemical processes in an aquifer system.</title>
        <authorList>
            <person name="Anantharaman K."/>
            <person name="Brown C.T."/>
            <person name="Hug L.A."/>
            <person name="Sharon I."/>
            <person name="Castelle C.J."/>
            <person name="Probst A.J."/>
            <person name="Thomas B.C."/>
            <person name="Singh A."/>
            <person name="Wilkins M.J."/>
            <person name="Karaoz U."/>
            <person name="Brodie E.L."/>
            <person name="Williams K.H."/>
            <person name="Hubbard S.S."/>
            <person name="Banfield J.F."/>
        </authorList>
    </citation>
    <scope>NUCLEOTIDE SEQUENCE [LARGE SCALE GENOMIC DNA]</scope>
</reference>
<comment type="subcellular location">
    <subcellularLocation>
        <location evidence="11 12">Cell membrane</location>
        <topology evidence="11 12">Multi-pass membrane protein</topology>
    </subcellularLocation>
    <subcellularLocation>
        <location evidence="1">Membrane</location>
        <topology evidence="1">Multi-pass membrane protein</topology>
    </subcellularLocation>
</comment>
<feature type="transmembrane region" description="Helical" evidence="11">
    <location>
        <begin position="21"/>
        <end position="42"/>
    </location>
</feature>
<dbReference type="EMBL" id="MGGP01000012">
    <property type="protein sequence ID" value="OGM32815.1"/>
    <property type="molecule type" value="Genomic_DNA"/>
</dbReference>
<proteinExistence type="inferred from homology"/>
<dbReference type="GO" id="GO:0045259">
    <property type="term" value="C:proton-transporting ATP synthase complex"/>
    <property type="evidence" value="ECO:0007669"/>
    <property type="project" value="UniProtKB-KW"/>
</dbReference>
<dbReference type="CDD" id="cd00310">
    <property type="entry name" value="ATP-synt_Fo_a_6"/>
    <property type="match status" value="1"/>
</dbReference>
<evidence type="ECO:0000256" key="5">
    <source>
        <dbReference type="ARBA" id="ARBA00022692"/>
    </source>
</evidence>
<dbReference type="InterPro" id="IPR045082">
    <property type="entry name" value="ATP_syn_F0_a_bact/chloroplast"/>
</dbReference>
<evidence type="ECO:0000313" key="13">
    <source>
        <dbReference type="EMBL" id="OGM32815.1"/>
    </source>
</evidence>
<evidence type="ECO:0000256" key="12">
    <source>
        <dbReference type="RuleBase" id="RU000483"/>
    </source>
</evidence>
<keyword evidence="6 11" id="KW-0375">Hydrogen ion transport</keyword>
<comment type="similarity">
    <text evidence="2 11 12">Belongs to the ATPase A chain family.</text>
</comment>
<keyword evidence="11" id="KW-1003">Cell membrane</keyword>
<evidence type="ECO:0000256" key="6">
    <source>
        <dbReference type="ARBA" id="ARBA00022781"/>
    </source>
</evidence>
<evidence type="ECO:0000256" key="8">
    <source>
        <dbReference type="ARBA" id="ARBA00023065"/>
    </source>
</evidence>
<dbReference type="InterPro" id="IPR000568">
    <property type="entry name" value="ATP_synth_F0_asu"/>
</dbReference>
<dbReference type="PANTHER" id="PTHR42823">
    <property type="entry name" value="ATP SYNTHASE SUBUNIT A, CHLOROPLASTIC"/>
    <property type="match status" value="1"/>
</dbReference>
<keyword evidence="5 11" id="KW-0812">Transmembrane</keyword>
<dbReference type="GO" id="GO:0042777">
    <property type="term" value="P:proton motive force-driven plasma membrane ATP synthesis"/>
    <property type="evidence" value="ECO:0007669"/>
    <property type="project" value="TreeGrafter"/>
</dbReference>
<evidence type="ECO:0000256" key="4">
    <source>
        <dbReference type="ARBA" id="ARBA00022547"/>
    </source>
</evidence>
<evidence type="ECO:0000313" key="14">
    <source>
        <dbReference type="Proteomes" id="UP000178870"/>
    </source>
</evidence>
<feature type="transmembrane region" description="Helical" evidence="11">
    <location>
        <begin position="115"/>
        <end position="134"/>
    </location>
</feature>
<dbReference type="HAMAP" id="MF_01393">
    <property type="entry name" value="ATP_synth_a_bact"/>
    <property type="match status" value="1"/>
</dbReference>
<dbReference type="Gene3D" id="1.20.120.220">
    <property type="entry name" value="ATP synthase, F0 complex, subunit A"/>
    <property type="match status" value="1"/>
</dbReference>
<feature type="transmembrane region" description="Helical" evidence="11">
    <location>
        <begin position="74"/>
        <end position="95"/>
    </location>
</feature>
<dbReference type="Proteomes" id="UP000178870">
    <property type="component" value="Unassembled WGS sequence"/>
</dbReference>
<keyword evidence="4 11" id="KW-0138">CF(0)</keyword>
<dbReference type="AlphaFoldDB" id="A0A1F7Z253"/>
<evidence type="ECO:0000256" key="2">
    <source>
        <dbReference type="ARBA" id="ARBA00006810"/>
    </source>
</evidence>
<keyword evidence="8 11" id="KW-0406">Ion transport</keyword>
<protein>
    <recommendedName>
        <fullName evidence="11 12">ATP synthase subunit a</fullName>
    </recommendedName>
    <alternativeName>
        <fullName evidence="11">ATP synthase F0 sector subunit a</fullName>
    </alternativeName>
    <alternativeName>
        <fullName evidence="11">F-ATPase subunit 6</fullName>
    </alternativeName>
</protein>
<dbReference type="SUPFAM" id="SSF81336">
    <property type="entry name" value="F1F0 ATP synthase subunit A"/>
    <property type="match status" value="1"/>
</dbReference>
<dbReference type="GO" id="GO:0046933">
    <property type="term" value="F:proton-transporting ATP synthase activity, rotational mechanism"/>
    <property type="evidence" value="ECO:0007669"/>
    <property type="project" value="UniProtKB-UniRule"/>
</dbReference>
<evidence type="ECO:0000256" key="1">
    <source>
        <dbReference type="ARBA" id="ARBA00004141"/>
    </source>
</evidence>
<dbReference type="PRINTS" id="PR00123">
    <property type="entry name" value="ATPASEA"/>
</dbReference>
<dbReference type="Pfam" id="PF00119">
    <property type="entry name" value="ATP-synt_A"/>
    <property type="match status" value="1"/>
</dbReference>
<keyword evidence="10 11" id="KW-0066">ATP synthesis</keyword>
<dbReference type="GO" id="GO:0005886">
    <property type="term" value="C:plasma membrane"/>
    <property type="evidence" value="ECO:0007669"/>
    <property type="project" value="UniProtKB-SubCell"/>
</dbReference>
<gene>
    <name evidence="11" type="primary">atpB</name>
    <name evidence="13" type="ORF">A2803_05710</name>
</gene>
<keyword evidence="9 11" id="KW-0472">Membrane</keyword>
<evidence type="ECO:0000256" key="10">
    <source>
        <dbReference type="ARBA" id="ARBA00023310"/>
    </source>
</evidence>
<evidence type="ECO:0000256" key="9">
    <source>
        <dbReference type="ARBA" id="ARBA00023136"/>
    </source>
</evidence>
<evidence type="ECO:0000256" key="11">
    <source>
        <dbReference type="HAMAP-Rule" id="MF_01393"/>
    </source>
</evidence>
<keyword evidence="3 11" id="KW-0813">Transport</keyword>
<keyword evidence="7 11" id="KW-1133">Transmembrane helix</keyword>
<organism evidence="13 14">
    <name type="scientific">Candidatus Woesebacteria bacterium RIFCSPHIGHO2_01_FULL_44_21</name>
    <dbReference type="NCBI Taxonomy" id="1802503"/>
    <lineage>
        <taxon>Bacteria</taxon>
        <taxon>Candidatus Woeseibacteriota</taxon>
    </lineage>
</organism>
<feature type="transmembrane region" description="Helical" evidence="11">
    <location>
        <begin position="176"/>
        <end position="198"/>
    </location>
</feature>
<evidence type="ECO:0000256" key="3">
    <source>
        <dbReference type="ARBA" id="ARBA00022448"/>
    </source>
</evidence>
<evidence type="ECO:0000256" key="7">
    <source>
        <dbReference type="ARBA" id="ARBA00022989"/>
    </source>
</evidence>
<feature type="transmembrane region" description="Helical" evidence="11">
    <location>
        <begin position="48"/>
        <end position="67"/>
    </location>
</feature>
<dbReference type="PROSITE" id="PS00449">
    <property type="entry name" value="ATPASE_A"/>
    <property type="match status" value="1"/>
</dbReference>
<comment type="function">
    <text evidence="11 12">Key component of the proton channel; it plays a direct role in the translocation of protons across the membrane.</text>
</comment>
<sequence length="233" mass="25598">MKELHISVAAEPIANIGGFPITNSLFTTLFVTLILLLMALWVSSSKKIPTIIYMATEAFYNFIHGILGKYTEKLFPLTFTFFLLILIGNWIGLLPVVGPITVNHAPLFRGPNADLSTTLAFALISVGATQYFGIKELGAKGYLSKFFNFKNPMNAVLGILETIQEFSKIISFSFRLFGNIFAGEVLLVVIAFLVPLLLPVPFLALEVFVGFIQALVFTVLTAIFISVATEKAH</sequence>
<dbReference type="PANTHER" id="PTHR42823:SF3">
    <property type="entry name" value="ATP SYNTHASE SUBUNIT A, CHLOROPLASTIC"/>
    <property type="match status" value="1"/>
</dbReference>
<comment type="caution">
    <text evidence="13">The sequence shown here is derived from an EMBL/GenBank/DDBJ whole genome shotgun (WGS) entry which is preliminary data.</text>
</comment>
<name>A0A1F7Z253_9BACT</name>
<feature type="transmembrane region" description="Helical" evidence="11">
    <location>
        <begin position="204"/>
        <end position="228"/>
    </location>
</feature>
<accession>A0A1F7Z253</accession>
<dbReference type="InterPro" id="IPR035908">
    <property type="entry name" value="F0_ATP_A_sf"/>
</dbReference>
<dbReference type="InterPro" id="IPR023011">
    <property type="entry name" value="ATP_synth_F0_asu_AS"/>
</dbReference>